<dbReference type="Proteomes" id="UP000765509">
    <property type="component" value="Unassembled WGS sequence"/>
</dbReference>
<dbReference type="Pfam" id="PF17921">
    <property type="entry name" value="Integrase_H2C2"/>
    <property type="match status" value="1"/>
</dbReference>
<name>A0A9Q3H825_9BASI</name>
<dbReference type="PANTHER" id="PTHR37984:SF15">
    <property type="entry name" value="INTEGRASE CATALYTIC DOMAIN-CONTAINING PROTEIN"/>
    <property type="match status" value="1"/>
</dbReference>
<dbReference type="EMBL" id="AVOT02013130">
    <property type="protein sequence ID" value="MBW0495503.1"/>
    <property type="molecule type" value="Genomic_DNA"/>
</dbReference>
<organism evidence="2 3">
    <name type="scientific">Austropuccinia psidii MF-1</name>
    <dbReference type="NCBI Taxonomy" id="1389203"/>
    <lineage>
        <taxon>Eukaryota</taxon>
        <taxon>Fungi</taxon>
        <taxon>Dikarya</taxon>
        <taxon>Basidiomycota</taxon>
        <taxon>Pucciniomycotina</taxon>
        <taxon>Pucciniomycetes</taxon>
        <taxon>Pucciniales</taxon>
        <taxon>Sphaerophragmiaceae</taxon>
        <taxon>Austropuccinia</taxon>
    </lineage>
</organism>
<protein>
    <recommendedName>
        <fullName evidence="1">Integrase zinc-binding domain-containing protein</fullName>
    </recommendedName>
</protein>
<dbReference type="SUPFAM" id="SSF53098">
    <property type="entry name" value="Ribonuclease H-like"/>
    <property type="match status" value="1"/>
</dbReference>
<reference evidence="2" key="1">
    <citation type="submission" date="2021-03" db="EMBL/GenBank/DDBJ databases">
        <title>Draft genome sequence of rust myrtle Austropuccinia psidii MF-1, a brazilian biotype.</title>
        <authorList>
            <person name="Quecine M.C."/>
            <person name="Pachon D.M.R."/>
            <person name="Bonatelli M.L."/>
            <person name="Correr F.H."/>
            <person name="Franceschini L.M."/>
            <person name="Leite T.F."/>
            <person name="Margarido G.R.A."/>
            <person name="Almeida C.A."/>
            <person name="Ferrarezi J.A."/>
            <person name="Labate C.A."/>
        </authorList>
    </citation>
    <scope>NUCLEOTIDE SEQUENCE</scope>
    <source>
        <strain evidence="2">MF-1</strain>
    </source>
</reference>
<keyword evidence="3" id="KW-1185">Reference proteome</keyword>
<comment type="caution">
    <text evidence="2">The sequence shown here is derived from an EMBL/GenBank/DDBJ whole genome shotgun (WGS) entry which is preliminary data.</text>
</comment>
<feature type="domain" description="Integrase zinc-binding" evidence="1">
    <location>
        <begin position="2"/>
        <end position="40"/>
    </location>
</feature>
<dbReference type="Gene3D" id="3.30.420.10">
    <property type="entry name" value="Ribonuclease H-like superfamily/Ribonuclease H"/>
    <property type="match status" value="1"/>
</dbReference>
<dbReference type="PANTHER" id="PTHR37984">
    <property type="entry name" value="PROTEIN CBG26694"/>
    <property type="match status" value="1"/>
</dbReference>
<dbReference type="InterPro" id="IPR012337">
    <property type="entry name" value="RNaseH-like_sf"/>
</dbReference>
<dbReference type="AlphaFoldDB" id="A0A9Q3H825"/>
<sequence length="145" mass="16961">MGHMSEERTTERIASTAWWPEWEQVLSEYINTCEIFQTLNRKHGKKYGLLQQIEEPKHPWETINMDWGTGLVPGGKENFNDCLVIVERYRKGLRCQTCHKEDTEMDTALLFCNNIISICGVPRFILSDRDQSLTSEFWTNLYVGL</sequence>
<dbReference type="InterPro" id="IPR041588">
    <property type="entry name" value="Integrase_H2C2"/>
</dbReference>
<evidence type="ECO:0000259" key="1">
    <source>
        <dbReference type="Pfam" id="PF17921"/>
    </source>
</evidence>
<dbReference type="OrthoDB" id="6366253at2759"/>
<evidence type="ECO:0000313" key="2">
    <source>
        <dbReference type="EMBL" id="MBW0495503.1"/>
    </source>
</evidence>
<accession>A0A9Q3H825</accession>
<dbReference type="Gene3D" id="1.10.340.70">
    <property type="match status" value="1"/>
</dbReference>
<dbReference type="GO" id="GO:0003676">
    <property type="term" value="F:nucleic acid binding"/>
    <property type="evidence" value="ECO:0007669"/>
    <property type="project" value="InterPro"/>
</dbReference>
<proteinExistence type="predicted"/>
<evidence type="ECO:0000313" key="3">
    <source>
        <dbReference type="Proteomes" id="UP000765509"/>
    </source>
</evidence>
<gene>
    <name evidence="2" type="ORF">O181_035218</name>
</gene>
<dbReference type="InterPro" id="IPR036397">
    <property type="entry name" value="RNaseH_sf"/>
</dbReference>
<dbReference type="InterPro" id="IPR050951">
    <property type="entry name" value="Retrovirus_Pol_polyprotein"/>
</dbReference>